<dbReference type="CDD" id="cd00564">
    <property type="entry name" value="TMP_TenI"/>
    <property type="match status" value="1"/>
</dbReference>
<dbReference type="GO" id="GO:0006281">
    <property type="term" value="P:DNA repair"/>
    <property type="evidence" value="ECO:0007669"/>
    <property type="project" value="UniProtKB-KW"/>
</dbReference>
<dbReference type="SUPFAM" id="SSF51391">
    <property type="entry name" value="Thiamin phosphate synthase"/>
    <property type="match status" value="1"/>
</dbReference>
<dbReference type="Pfam" id="PF14815">
    <property type="entry name" value="NUDIX_4"/>
    <property type="match status" value="1"/>
</dbReference>
<dbReference type="RefSeq" id="WP_027705340.1">
    <property type="nucleotide sequence ID" value="NZ_AP018933.1"/>
</dbReference>
<dbReference type="InterPro" id="IPR029119">
    <property type="entry name" value="MutY_C"/>
</dbReference>
<gene>
    <name evidence="20" type="ORF">ZBT109_0915</name>
</gene>
<evidence type="ECO:0000256" key="2">
    <source>
        <dbReference type="ARBA" id="ARBA00005582"/>
    </source>
</evidence>
<dbReference type="GO" id="GO:0006260">
    <property type="term" value="P:DNA replication"/>
    <property type="evidence" value="ECO:0007669"/>
    <property type="project" value="UniProtKB-KW"/>
</dbReference>
<dbReference type="SUPFAM" id="SSF55811">
    <property type="entry name" value="Nudix"/>
    <property type="match status" value="1"/>
</dbReference>
<evidence type="ECO:0000256" key="14">
    <source>
        <dbReference type="ARBA" id="ARBA00041592"/>
    </source>
</evidence>
<evidence type="ECO:0000256" key="11">
    <source>
        <dbReference type="ARBA" id="ARBA00036904"/>
    </source>
</evidence>
<feature type="binding site" evidence="18">
    <location>
        <position position="43"/>
    </location>
    <ligand>
        <name>Mg(2+)</name>
        <dbReference type="ChEBI" id="CHEBI:18420"/>
    </ligand>
</feature>
<dbReference type="PROSITE" id="PS00893">
    <property type="entry name" value="NUDIX_BOX"/>
    <property type="match status" value="1"/>
</dbReference>
<dbReference type="STRING" id="1123510.GCA_000620025_02277"/>
<dbReference type="KEGG" id="zpl:ZBT109_0915"/>
<name>A0A348HDI6_9GAMM</name>
<evidence type="ECO:0000256" key="5">
    <source>
        <dbReference type="ARBA" id="ARBA00022723"/>
    </source>
</evidence>
<dbReference type="InterPro" id="IPR000086">
    <property type="entry name" value="NUDIX_hydrolase_dom"/>
</dbReference>
<dbReference type="PROSITE" id="PS51462">
    <property type="entry name" value="NUDIX"/>
    <property type="match status" value="1"/>
</dbReference>
<dbReference type="GO" id="GO:0008413">
    <property type="term" value="F:8-oxo-7,8-dihydroguanosine triphosphate pyrophosphatase activity"/>
    <property type="evidence" value="ECO:0007669"/>
    <property type="project" value="InterPro"/>
</dbReference>
<dbReference type="EMBL" id="AP018933">
    <property type="protein sequence ID" value="BBG29688.1"/>
    <property type="molecule type" value="Genomic_DNA"/>
</dbReference>
<feature type="binding site" evidence="17">
    <location>
        <position position="125"/>
    </location>
    <ligand>
        <name>8-oxo-dGTP</name>
        <dbReference type="ChEBI" id="CHEBI:77896"/>
    </ligand>
</feature>
<keyword evidence="7" id="KW-0378">Hydrolase</keyword>
<comment type="similarity">
    <text evidence="2">Belongs to the Nudix hydrolase family.</text>
</comment>
<evidence type="ECO:0000256" key="7">
    <source>
        <dbReference type="ARBA" id="ARBA00022801"/>
    </source>
</evidence>
<protein>
    <recommendedName>
        <fullName evidence="13">8-oxo-dGTP diphosphatase</fullName>
        <ecNumber evidence="12">3.6.1.55</ecNumber>
    </recommendedName>
    <alternativeName>
        <fullName evidence="16">7,8-dihydro-8-oxoguanine-triphosphatase</fullName>
    </alternativeName>
    <alternativeName>
        <fullName evidence="15">Mutator protein MutT</fullName>
    </alternativeName>
    <alternativeName>
        <fullName evidence="14">dGTP pyrophosphohydrolase</fullName>
    </alternativeName>
</protein>
<dbReference type="CDD" id="cd03425">
    <property type="entry name" value="NUDIX_MutT_NudA_like"/>
    <property type="match status" value="1"/>
</dbReference>
<evidence type="ECO:0000256" key="17">
    <source>
        <dbReference type="PIRSR" id="PIRSR603561-1"/>
    </source>
</evidence>
<evidence type="ECO:0000256" key="9">
    <source>
        <dbReference type="ARBA" id="ARBA00023204"/>
    </source>
</evidence>
<evidence type="ECO:0000313" key="20">
    <source>
        <dbReference type="EMBL" id="BBG29688.1"/>
    </source>
</evidence>
<proteinExistence type="inferred from homology"/>
<evidence type="ECO:0000256" key="3">
    <source>
        <dbReference type="ARBA" id="ARBA00022457"/>
    </source>
</evidence>
<feature type="binding site" evidence="17">
    <location>
        <position position="29"/>
    </location>
    <ligand>
        <name>8-oxo-dGTP</name>
        <dbReference type="ChEBI" id="CHEBI:77896"/>
    </ligand>
</feature>
<dbReference type="Proteomes" id="UP000267342">
    <property type="component" value="Chromosome"/>
</dbReference>
<dbReference type="InterPro" id="IPR013785">
    <property type="entry name" value="Aldolase_TIM"/>
</dbReference>
<dbReference type="InterPro" id="IPR015797">
    <property type="entry name" value="NUDIX_hydrolase-like_dom_sf"/>
</dbReference>
<keyword evidence="21" id="KW-1185">Reference proteome</keyword>
<dbReference type="OrthoDB" id="9810648at2"/>
<dbReference type="EC" id="3.6.1.55" evidence="12"/>
<feature type="domain" description="Nudix hydrolase" evidence="19">
    <location>
        <begin position="7"/>
        <end position="134"/>
    </location>
</feature>
<dbReference type="Gene3D" id="3.90.79.10">
    <property type="entry name" value="Nucleoside Triphosphate Pyrophosphohydrolase"/>
    <property type="match status" value="1"/>
</dbReference>
<evidence type="ECO:0000256" key="16">
    <source>
        <dbReference type="ARBA" id="ARBA00042798"/>
    </source>
</evidence>
<comment type="catalytic activity">
    <reaction evidence="11">
        <text>8-oxo-GTP + H2O = 8-oxo-GMP + diphosphate + H(+)</text>
        <dbReference type="Rhea" id="RHEA:67616"/>
        <dbReference type="ChEBI" id="CHEBI:15377"/>
        <dbReference type="ChEBI" id="CHEBI:15378"/>
        <dbReference type="ChEBI" id="CHEBI:33019"/>
        <dbReference type="ChEBI" id="CHEBI:143553"/>
        <dbReference type="ChEBI" id="CHEBI:145694"/>
    </reaction>
</comment>
<comment type="cofactor">
    <cofactor evidence="1 18">
        <name>Mg(2+)</name>
        <dbReference type="ChEBI" id="CHEBI:18420"/>
    </cofactor>
</comment>
<evidence type="ECO:0000259" key="19">
    <source>
        <dbReference type="PROSITE" id="PS51462"/>
    </source>
</evidence>
<dbReference type="InterPro" id="IPR020084">
    <property type="entry name" value="NUDIX_hydrolase_CS"/>
</dbReference>
<dbReference type="NCBIfam" id="TIGR00586">
    <property type="entry name" value="mutt"/>
    <property type="match status" value="1"/>
</dbReference>
<dbReference type="NCBIfam" id="NF006530">
    <property type="entry name" value="PRK08999.1"/>
    <property type="match status" value="1"/>
</dbReference>
<comment type="catalytic activity">
    <reaction evidence="10">
        <text>8-oxo-dGTP + H2O = 8-oxo-dGMP + diphosphate + H(+)</text>
        <dbReference type="Rhea" id="RHEA:31575"/>
        <dbReference type="ChEBI" id="CHEBI:15377"/>
        <dbReference type="ChEBI" id="CHEBI:15378"/>
        <dbReference type="ChEBI" id="CHEBI:33019"/>
        <dbReference type="ChEBI" id="CHEBI:63224"/>
        <dbReference type="ChEBI" id="CHEBI:77896"/>
        <dbReference type="EC" id="3.6.1.55"/>
    </reaction>
</comment>
<dbReference type="Pfam" id="PF02581">
    <property type="entry name" value="TMP-TENI"/>
    <property type="match status" value="1"/>
</dbReference>
<dbReference type="GO" id="GO:0044716">
    <property type="term" value="F:8-oxo-GDP phosphatase activity"/>
    <property type="evidence" value="ECO:0007669"/>
    <property type="project" value="TreeGrafter"/>
</dbReference>
<sequence>MSESTSKRHLNVAAAAIFNQNGQVFLSRRPSFVDQGGRWEFPGGKRRPYETGFEALKRELFEELGIHVRRAQPLIRVPHDYGDYTVVLDVWAVHDFSGEPFGREGQVVRWVDVDDLWHYNFPEANQPIIRAAILPSYMMVTGEASSNDAFAESLEEALTEHHLKLVRVRAPELAMDDYAQRAEIAVELGRKHGARILLGNRDEQVKPVADLVESLDASGLYLTSHQLHGLKERPVATSRWLGSTVHNEQDLIMAEQLDCDFATLSPIRPTELCRDQTALGWHDLQEWVAPRRLPIYAMGGLEMDDIDHARGVGAQGIASQGFFWTVR</sequence>
<dbReference type="Gene3D" id="3.20.20.70">
    <property type="entry name" value="Aldolase class I"/>
    <property type="match status" value="1"/>
</dbReference>
<dbReference type="PANTHER" id="PTHR47707">
    <property type="entry name" value="8-OXO-DGTP DIPHOSPHATASE"/>
    <property type="match status" value="1"/>
</dbReference>
<dbReference type="GO" id="GO:0035539">
    <property type="term" value="F:8-oxo-7,8-dihydrodeoxyguanosine triphosphate pyrophosphatase activity"/>
    <property type="evidence" value="ECO:0007669"/>
    <property type="project" value="UniProtKB-EC"/>
</dbReference>
<dbReference type="GO" id="GO:0046872">
    <property type="term" value="F:metal ion binding"/>
    <property type="evidence" value="ECO:0007669"/>
    <property type="project" value="UniProtKB-KW"/>
</dbReference>
<keyword evidence="9" id="KW-0234">DNA repair</keyword>
<keyword evidence="3" id="KW-0515">Mutator protein</keyword>
<dbReference type="InterPro" id="IPR003561">
    <property type="entry name" value="Mutator_MutT"/>
</dbReference>
<accession>A0A348HDI6</accession>
<dbReference type="GO" id="GO:0044715">
    <property type="term" value="F:8-oxo-dGDP phosphatase activity"/>
    <property type="evidence" value="ECO:0007669"/>
    <property type="project" value="TreeGrafter"/>
</dbReference>
<dbReference type="InterPro" id="IPR047127">
    <property type="entry name" value="MutT-like"/>
</dbReference>
<reference evidence="20 21" key="1">
    <citation type="submission" date="2018-09" db="EMBL/GenBank/DDBJ databases">
        <title>Zymobacter palmae IAM14233 (=T109) whole genome analysis.</title>
        <authorList>
            <person name="Yanase H."/>
        </authorList>
    </citation>
    <scope>NUCLEOTIDE SEQUENCE [LARGE SCALE GENOMIC DNA]</scope>
    <source>
        <strain evidence="20 21">IAM14233</strain>
    </source>
</reference>
<organism evidence="20 21">
    <name type="scientific">Zymobacter palmae</name>
    <dbReference type="NCBI Taxonomy" id="33074"/>
    <lineage>
        <taxon>Bacteria</taxon>
        <taxon>Pseudomonadati</taxon>
        <taxon>Pseudomonadota</taxon>
        <taxon>Gammaproteobacteria</taxon>
        <taxon>Oceanospirillales</taxon>
        <taxon>Halomonadaceae</taxon>
        <taxon>Zymobacter group</taxon>
        <taxon>Zymobacter</taxon>
    </lineage>
</organism>
<evidence type="ECO:0000256" key="18">
    <source>
        <dbReference type="PIRSR" id="PIRSR603561-2"/>
    </source>
</evidence>
<evidence type="ECO:0000256" key="1">
    <source>
        <dbReference type="ARBA" id="ARBA00001946"/>
    </source>
</evidence>
<dbReference type="PANTHER" id="PTHR47707:SF1">
    <property type="entry name" value="NUDIX HYDROLASE FAMILY PROTEIN"/>
    <property type="match status" value="1"/>
</dbReference>
<feature type="binding site" evidence="18">
    <location>
        <position position="63"/>
    </location>
    <ligand>
        <name>Mg(2+)</name>
        <dbReference type="ChEBI" id="CHEBI:18420"/>
    </ligand>
</feature>
<evidence type="ECO:0000256" key="12">
    <source>
        <dbReference type="ARBA" id="ARBA00038905"/>
    </source>
</evidence>
<keyword evidence="5 18" id="KW-0479">Metal-binding</keyword>
<feature type="binding site" evidence="17">
    <location>
        <begin position="40"/>
        <end position="43"/>
    </location>
    <ligand>
        <name>8-oxo-dGTP</name>
        <dbReference type="ChEBI" id="CHEBI:77896"/>
    </ligand>
</feature>
<dbReference type="GO" id="GO:0009228">
    <property type="term" value="P:thiamine biosynthetic process"/>
    <property type="evidence" value="ECO:0007669"/>
    <property type="project" value="UniProtKB-KW"/>
</dbReference>
<keyword evidence="6" id="KW-0227">DNA damage</keyword>
<evidence type="ECO:0000256" key="6">
    <source>
        <dbReference type="ARBA" id="ARBA00022763"/>
    </source>
</evidence>
<dbReference type="AlphaFoldDB" id="A0A348HDI6"/>
<evidence type="ECO:0000256" key="8">
    <source>
        <dbReference type="ARBA" id="ARBA00022842"/>
    </source>
</evidence>
<evidence type="ECO:0000256" key="13">
    <source>
        <dbReference type="ARBA" id="ARBA00040794"/>
    </source>
</evidence>
<evidence type="ECO:0000256" key="10">
    <source>
        <dbReference type="ARBA" id="ARBA00035861"/>
    </source>
</evidence>
<dbReference type="InterPro" id="IPR022998">
    <property type="entry name" value="ThiamineP_synth_TenI"/>
</dbReference>
<keyword evidence="4" id="KW-0235">DNA replication</keyword>
<dbReference type="InterPro" id="IPR036206">
    <property type="entry name" value="ThiamineP_synth_sf"/>
</dbReference>
<keyword evidence="8 18" id="KW-0460">Magnesium</keyword>
<evidence type="ECO:0000256" key="4">
    <source>
        <dbReference type="ARBA" id="ARBA00022705"/>
    </source>
</evidence>
<evidence type="ECO:0000313" key="21">
    <source>
        <dbReference type="Proteomes" id="UP000267342"/>
    </source>
</evidence>
<evidence type="ECO:0000256" key="15">
    <source>
        <dbReference type="ARBA" id="ARBA00041979"/>
    </source>
</evidence>